<reference evidence="4" key="1">
    <citation type="submission" date="2020-10" db="EMBL/GenBank/DDBJ databases">
        <authorList>
            <person name="Gilroy R."/>
        </authorList>
    </citation>
    <scope>NUCLEOTIDE SEQUENCE</scope>
    <source>
        <strain evidence="4">ChiHcec3-6078</strain>
    </source>
</reference>
<name>A0A9D1I0E3_9FIRM</name>
<reference evidence="4" key="2">
    <citation type="journal article" date="2021" name="PeerJ">
        <title>Extensive microbial diversity within the chicken gut microbiome revealed by metagenomics and culture.</title>
        <authorList>
            <person name="Gilroy R."/>
            <person name="Ravi A."/>
            <person name="Getino M."/>
            <person name="Pursley I."/>
            <person name="Horton D.L."/>
            <person name="Alikhan N.F."/>
            <person name="Baker D."/>
            <person name="Gharbi K."/>
            <person name="Hall N."/>
            <person name="Watson M."/>
            <person name="Adriaenssens E.M."/>
            <person name="Foster-Nyarko E."/>
            <person name="Jarju S."/>
            <person name="Secka A."/>
            <person name="Antonio M."/>
            <person name="Oren A."/>
            <person name="Chaudhuri R.R."/>
            <person name="La Ragione R."/>
            <person name="Hildebrand F."/>
            <person name="Pallen M.J."/>
        </authorList>
    </citation>
    <scope>NUCLEOTIDE SEQUENCE</scope>
    <source>
        <strain evidence="4">ChiHcec3-6078</strain>
    </source>
</reference>
<evidence type="ECO:0000256" key="1">
    <source>
        <dbReference type="ARBA" id="ARBA00009013"/>
    </source>
</evidence>
<gene>
    <name evidence="4" type="ORF">IAC50_05185</name>
</gene>
<dbReference type="EMBL" id="DVMP01000093">
    <property type="protein sequence ID" value="HIU25871.1"/>
    <property type="molecule type" value="Genomic_DNA"/>
</dbReference>
<dbReference type="Proteomes" id="UP000824090">
    <property type="component" value="Unassembled WGS sequence"/>
</dbReference>
<dbReference type="NCBIfam" id="TIGR00377">
    <property type="entry name" value="ant_ant_sig"/>
    <property type="match status" value="1"/>
</dbReference>
<dbReference type="PANTHER" id="PTHR33495:SF2">
    <property type="entry name" value="ANTI-SIGMA FACTOR ANTAGONIST TM_1081-RELATED"/>
    <property type="match status" value="1"/>
</dbReference>
<accession>A0A9D1I0E3</accession>
<organism evidence="4 5">
    <name type="scientific">Candidatus Allocopromorpha excrementigallinarum</name>
    <dbReference type="NCBI Taxonomy" id="2840742"/>
    <lineage>
        <taxon>Bacteria</taxon>
        <taxon>Bacillati</taxon>
        <taxon>Bacillota</taxon>
        <taxon>Clostridia</taxon>
        <taxon>Eubacteriales</taxon>
        <taxon>Eubacteriaceae</taxon>
        <taxon>Eubacteriaceae incertae sedis</taxon>
        <taxon>Candidatus Allocopromorpha</taxon>
    </lineage>
</organism>
<dbReference type="InterPro" id="IPR036513">
    <property type="entry name" value="STAS_dom_sf"/>
</dbReference>
<dbReference type="PROSITE" id="PS50801">
    <property type="entry name" value="STAS"/>
    <property type="match status" value="1"/>
</dbReference>
<comment type="similarity">
    <text evidence="1 2">Belongs to the anti-sigma-factor antagonist family.</text>
</comment>
<sequence>MEVIFKASGQTLVAAVKGDIDHHTASTLRAETDESMKNFGCLNLVMDFSEVAFMDSSGIGVVLGRYKRLVRKGGRICVSGCSSYIEKVLDMAGVFSLVEKASDVKEALSLLDGQEQISMEV</sequence>
<dbReference type="AlphaFoldDB" id="A0A9D1I0E3"/>
<dbReference type="Pfam" id="PF01740">
    <property type="entry name" value="STAS"/>
    <property type="match status" value="1"/>
</dbReference>
<evidence type="ECO:0000259" key="3">
    <source>
        <dbReference type="PROSITE" id="PS50801"/>
    </source>
</evidence>
<proteinExistence type="inferred from homology"/>
<feature type="domain" description="STAS" evidence="3">
    <location>
        <begin position="1"/>
        <end position="111"/>
    </location>
</feature>
<evidence type="ECO:0000256" key="2">
    <source>
        <dbReference type="RuleBase" id="RU003749"/>
    </source>
</evidence>
<dbReference type="GO" id="GO:0043856">
    <property type="term" value="F:anti-sigma factor antagonist activity"/>
    <property type="evidence" value="ECO:0007669"/>
    <property type="project" value="InterPro"/>
</dbReference>
<dbReference type="InterPro" id="IPR002645">
    <property type="entry name" value="STAS_dom"/>
</dbReference>
<evidence type="ECO:0000313" key="4">
    <source>
        <dbReference type="EMBL" id="HIU25871.1"/>
    </source>
</evidence>
<comment type="caution">
    <text evidence="4">The sequence shown here is derived from an EMBL/GenBank/DDBJ whole genome shotgun (WGS) entry which is preliminary data.</text>
</comment>
<protein>
    <recommendedName>
        <fullName evidence="2">Anti-sigma factor antagonist</fullName>
    </recommendedName>
</protein>
<dbReference type="SUPFAM" id="SSF52091">
    <property type="entry name" value="SpoIIaa-like"/>
    <property type="match status" value="1"/>
</dbReference>
<dbReference type="Gene3D" id="3.30.750.24">
    <property type="entry name" value="STAS domain"/>
    <property type="match status" value="1"/>
</dbReference>
<evidence type="ECO:0000313" key="5">
    <source>
        <dbReference type="Proteomes" id="UP000824090"/>
    </source>
</evidence>
<dbReference type="CDD" id="cd07043">
    <property type="entry name" value="STAS_anti-anti-sigma_factors"/>
    <property type="match status" value="1"/>
</dbReference>
<dbReference type="InterPro" id="IPR003658">
    <property type="entry name" value="Anti-sigma_ant"/>
</dbReference>
<dbReference type="PANTHER" id="PTHR33495">
    <property type="entry name" value="ANTI-SIGMA FACTOR ANTAGONIST TM_1081-RELATED-RELATED"/>
    <property type="match status" value="1"/>
</dbReference>